<accession>A0A2M8GND0</accession>
<feature type="domain" description="Glycosyltransferase 2-like" evidence="1">
    <location>
        <begin position="7"/>
        <end position="123"/>
    </location>
</feature>
<protein>
    <recommendedName>
        <fullName evidence="1">Glycosyltransferase 2-like domain-containing protein</fullName>
    </recommendedName>
</protein>
<dbReference type="InterPro" id="IPR029044">
    <property type="entry name" value="Nucleotide-diphossugar_trans"/>
</dbReference>
<dbReference type="EMBL" id="PFQK01000030">
    <property type="protein sequence ID" value="PJC82061.1"/>
    <property type="molecule type" value="Genomic_DNA"/>
</dbReference>
<dbReference type="AlphaFoldDB" id="A0A2M8GND0"/>
<dbReference type="InterPro" id="IPR001173">
    <property type="entry name" value="Glyco_trans_2-like"/>
</dbReference>
<dbReference type="PANTHER" id="PTHR43685:SF2">
    <property type="entry name" value="GLYCOSYLTRANSFERASE 2-LIKE DOMAIN-CONTAINING PROTEIN"/>
    <property type="match status" value="1"/>
</dbReference>
<evidence type="ECO:0000313" key="2">
    <source>
        <dbReference type="EMBL" id="PJC82061.1"/>
    </source>
</evidence>
<dbReference type="PANTHER" id="PTHR43685">
    <property type="entry name" value="GLYCOSYLTRANSFERASE"/>
    <property type="match status" value="1"/>
</dbReference>
<dbReference type="Proteomes" id="UP000229370">
    <property type="component" value="Unassembled WGS sequence"/>
</dbReference>
<reference evidence="3" key="1">
    <citation type="submission" date="2017-09" db="EMBL/GenBank/DDBJ databases">
        <title>Depth-based differentiation of microbial function through sediment-hosted aquifers and enrichment of novel symbionts in the deep terrestrial subsurface.</title>
        <authorList>
            <person name="Probst A.J."/>
            <person name="Ladd B."/>
            <person name="Jarett J.K."/>
            <person name="Geller-Mcgrath D.E."/>
            <person name="Sieber C.M.K."/>
            <person name="Emerson J.B."/>
            <person name="Anantharaman K."/>
            <person name="Thomas B.C."/>
            <person name="Malmstrom R."/>
            <person name="Stieglmeier M."/>
            <person name="Klingl A."/>
            <person name="Woyke T."/>
            <person name="Ryan C.M."/>
            <person name="Banfield J.F."/>
        </authorList>
    </citation>
    <scope>NUCLEOTIDE SEQUENCE [LARGE SCALE GENOMIC DNA]</scope>
</reference>
<dbReference type="Gene3D" id="3.90.550.10">
    <property type="entry name" value="Spore Coat Polysaccharide Biosynthesis Protein SpsA, Chain A"/>
    <property type="match status" value="1"/>
</dbReference>
<proteinExistence type="predicted"/>
<gene>
    <name evidence="2" type="ORF">CO007_01405</name>
</gene>
<name>A0A2M8GND0_9BACT</name>
<dbReference type="Pfam" id="PF00535">
    <property type="entry name" value="Glycos_transf_2"/>
    <property type="match status" value="1"/>
</dbReference>
<dbReference type="InterPro" id="IPR050834">
    <property type="entry name" value="Glycosyltransf_2"/>
</dbReference>
<dbReference type="SUPFAM" id="SSF53448">
    <property type="entry name" value="Nucleotide-diphospho-sugar transferases"/>
    <property type="match status" value="1"/>
</dbReference>
<sequence>MDQPFFSIIIPTLNEEKDLPLLLTSIEKQTDKDFEIIVVDGQSTDNTKERAERFINRIPNFRFIVHKCKNVSVGRNYGSTFTQGKFLIFFDADVEIEKNFIKKIKEKIIGYNLDITTVWNRPKTSGLTGKIALTLVNLGMSIFQKIKPGANGPCIIIKKELFEGLRGFDEKIIFGEDFDLIQRAWRKKARFKVFPKPILYVSTRRFEKEGLLMTIYKSGRALLYQLFFGPIKKPIFDYQMGGQYYK</sequence>
<evidence type="ECO:0000313" key="3">
    <source>
        <dbReference type="Proteomes" id="UP000229370"/>
    </source>
</evidence>
<comment type="caution">
    <text evidence="2">The sequence shown here is derived from an EMBL/GenBank/DDBJ whole genome shotgun (WGS) entry which is preliminary data.</text>
</comment>
<organism evidence="2 3">
    <name type="scientific">Candidatus Roizmanbacteria bacterium CG_4_8_14_3_um_filter_36_10</name>
    <dbReference type="NCBI Taxonomy" id="1974834"/>
    <lineage>
        <taxon>Bacteria</taxon>
        <taxon>Candidatus Roizmaniibacteriota</taxon>
    </lineage>
</organism>
<evidence type="ECO:0000259" key="1">
    <source>
        <dbReference type="Pfam" id="PF00535"/>
    </source>
</evidence>